<feature type="domain" description="Nucleotide-diphospho-sugar transferase" evidence="3">
    <location>
        <begin position="135"/>
        <end position="293"/>
    </location>
</feature>
<dbReference type="AlphaFoldDB" id="A0A7S1WGI0"/>
<evidence type="ECO:0000259" key="3">
    <source>
        <dbReference type="Pfam" id="PF03407"/>
    </source>
</evidence>
<reference evidence="4" key="1">
    <citation type="submission" date="2021-01" db="EMBL/GenBank/DDBJ databases">
        <authorList>
            <person name="Corre E."/>
            <person name="Pelletier E."/>
            <person name="Niang G."/>
            <person name="Scheremetjew M."/>
            <person name="Finn R."/>
            <person name="Kale V."/>
            <person name="Holt S."/>
            <person name="Cochrane G."/>
            <person name="Meng A."/>
            <person name="Brown T."/>
            <person name="Cohen L."/>
        </authorList>
    </citation>
    <scope>NUCLEOTIDE SEQUENCE</scope>
    <source>
        <strain evidence="4">OF101</strain>
    </source>
</reference>
<gene>
    <name evidence="4" type="ORF">ACAT0790_LOCUS43376</name>
</gene>
<accession>A0A7S1WGI0</accession>
<proteinExistence type="inferred from homology"/>
<dbReference type="SUPFAM" id="SSF53448">
    <property type="entry name" value="Nucleotide-diphospho-sugar transferases"/>
    <property type="match status" value="1"/>
</dbReference>
<comment type="similarity">
    <text evidence="1">Belongs to the glycosyltransferase 77 family.</text>
</comment>
<name>A0A7S1WGI0_ALECA</name>
<dbReference type="EMBL" id="HBGE01072456">
    <property type="protein sequence ID" value="CAD9166608.1"/>
    <property type="molecule type" value="Transcribed_RNA"/>
</dbReference>
<feature type="signal peptide" evidence="2">
    <location>
        <begin position="1"/>
        <end position="17"/>
    </location>
</feature>
<feature type="chain" id="PRO_5031393202" description="Nucleotide-diphospho-sugar transferase domain-containing protein" evidence="2">
    <location>
        <begin position="18"/>
        <end position="319"/>
    </location>
</feature>
<dbReference type="GO" id="GO:0016757">
    <property type="term" value="F:glycosyltransferase activity"/>
    <property type="evidence" value="ECO:0007669"/>
    <property type="project" value="TreeGrafter"/>
</dbReference>
<protein>
    <recommendedName>
        <fullName evidence="3">Nucleotide-diphospho-sugar transferase domain-containing protein</fullName>
    </recommendedName>
</protein>
<dbReference type="Pfam" id="PF03407">
    <property type="entry name" value="Nucleotid_trans"/>
    <property type="match status" value="1"/>
</dbReference>
<keyword evidence="2" id="KW-0732">Signal</keyword>
<dbReference type="InterPro" id="IPR029044">
    <property type="entry name" value="Nucleotide-diphossugar_trans"/>
</dbReference>
<sequence>MMLRWCCWLASLVLTTGLRVTTPGAPHEAGLVPEPGAHASESALRGDFSRSCALYPGKRVVLVTVNYNYLDFFRNWLHYAEAHLKDTEQLVVMAEDSAAQGPLEAMRESSNVSFVVAEPGAEKPGAGADANETSKEVPKPFNYGSKEYGSLVWRRPKYILNLLRGGCTVLYVDIDTVWTADPFLELGKKPARDMYLISDDDPKGRGDTVYLCTCFMYLQPKRPVKQLMTQWSQSWDGRATKNQFRFNFVLKAMKSMVDFGVLPIDKFPPGVSLDQFPNASIVHANWVNGHAAKKCVLTRRGLWAVAGQKDLESCAGRKR</sequence>
<dbReference type="InterPro" id="IPR052636">
    <property type="entry name" value="UDP-D-xylose:L-fucose_XylT"/>
</dbReference>
<dbReference type="PANTHER" id="PTHR47032">
    <property type="entry name" value="UDP-D-XYLOSE:L-FUCOSE ALPHA-1,3-D-XYLOSYLTRANSFERASE-RELATED"/>
    <property type="match status" value="1"/>
</dbReference>
<organism evidence="4">
    <name type="scientific">Alexandrium catenella</name>
    <name type="common">Red tide dinoflagellate</name>
    <name type="synonym">Gonyaulax catenella</name>
    <dbReference type="NCBI Taxonomy" id="2925"/>
    <lineage>
        <taxon>Eukaryota</taxon>
        <taxon>Sar</taxon>
        <taxon>Alveolata</taxon>
        <taxon>Dinophyceae</taxon>
        <taxon>Gonyaulacales</taxon>
        <taxon>Pyrocystaceae</taxon>
        <taxon>Alexandrium</taxon>
    </lineage>
</organism>
<dbReference type="GO" id="GO:0005794">
    <property type="term" value="C:Golgi apparatus"/>
    <property type="evidence" value="ECO:0007669"/>
    <property type="project" value="TreeGrafter"/>
</dbReference>
<dbReference type="InterPro" id="IPR005069">
    <property type="entry name" value="Nucl-diP-sugar_transferase"/>
</dbReference>
<evidence type="ECO:0000313" key="4">
    <source>
        <dbReference type="EMBL" id="CAD9166608.1"/>
    </source>
</evidence>
<evidence type="ECO:0000256" key="1">
    <source>
        <dbReference type="ARBA" id="ARBA00007033"/>
    </source>
</evidence>
<evidence type="ECO:0000256" key="2">
    <source>
        <dbReference type="SAM" id="SignalP"/>
    </source>
</evidence>
<dbReference type="PANTHER" id="PTHR47032:SF1">
    <property type="entry name" value="UDP-D-XYLOSE:L-FUCOSE ALPHA-1,3-D-XYLOSYLTRANSFERASE-RELATED"/>
    <property type="match status" value="1"/>
</dbReference>